<dbReference type="OMA" id="NERHDQE"/>
<dbReference type="GO" id="GO:0003924">
    <property type="term" value="F:GTPase activity"/>
    <property type="evidence" value="ECO:0007669"/>
    <property type="project" value="InterPro"/>
</dbReference>
<dbReference type="PANTHER" id="PTHR24073">
    <property type="entry name" value="DRAB5-RELATED"/>
    <property type="match status" value="1"/>
</dbReference>
<name>H2YA04_CIOSA</name>
<keyword evidence="3" id="KW-0342">GTP-binding</keyword>
<dbReference type="SUPFAM" id="SSF52540">
    <property type="entry name" value="P-loop containing nucleoside triphosphate hydrolases"/>
    <property type="match status" value="1"/>
</dbReference>
<dbReference type="InParanoid" id="H2YA04"/>
<evidence type="ECO:0000313" key="5">
    <source>
        <dbReference type="Proteomes" id="UP000007875"/>
    </source>
</evidence>
<dbReference type="GeneTree" id="ENSGT00940000167219"/>
<reference evidence="4" key="3">
    <citation type="submission" date="2025-09" db="UniProtKB">
        <authorList>
            <consortium name="Ensembl"/>
        </authorList>
    </citation>
    <scope>IDENTIFICATION</scope>
</reference>
<dbReference type="HOGENOM" id="CLU_096604_0_0_1"/>
<comment type="similarity">
    <text evidence="1">Belongs to the small GTPase superfamily. Rab family.</text>
</comment>
<evidence type="ECO:0000256" key="3">
    <source>
        <dbReference type="ARBA" id="ARBA00023134"/>
    </source>
</evidence>
<keyword evidence="2" id="KW-0547">Nucleotide-binding</keyword>
<dbReference type="AlphaFoldDB" id="H2YA04"/>
<dbReference type="eggNOG" id="ENOG502RXD4">
    <property type="taxonomic scope" value="Eukaryota"/>
</dbReference>
<protein>
    <recommendedName>
        <fullName evidence="6">Rab-like protein 5</fullName>
    </recommendedName>
</protein>
<dbReference type="Proteomes" id="UP000007875">
    <property type="component" value="Unassembled WGS sequence"/>
</dbReference>
<evidence type="ECO:0000256" key="1">
    <source>
        <dbReference type="ARBA" id="ARBA00006270"/>
    </source>
</evidence>
<evidence type="ECO:0000313" key="4">
    <source>
        <dbReference type="Ensembl" id="ENSCSAVP00000002152.1"/>
    </source>
</evidence>
<dbReference type="GO" id="GO:0005525">
    <property type="term" value="F:GTP binding"/>
    <property type="evidence" value="ECO:0007669"/>
    <property type="project" value="UniProtKB-KW"/>
</dbReference>
<organism evidence="4 5">
    <name type="scientific">Ciona savignyi</name>
    <name type="common">Pacific transparent sea squirt</name>
    <dbReference type="NCBI Taxonomy" id="51511"/>
    <lineage>
        <taxon>Eukaryota</taxon>
        <taxon>Metazoa</taxon>
        <taxon>Chordata</taxon>
        <taxon>Tunicata</taxon>
        <taxon>Ascidiacea</taxon>
        <taxon>Phlebobranchia</taxon>
        <taxon>Cionidae</taxon>
        <taxon>Ciona</taxon>
    </lineage>
</organism>
<evidence type="ECO:0000256" key="2">
    <source>
        <dbReference type="ARBA" id="ARBA00022741"/>
    </source>
</evidence>
<accession>H2YA04</accession>
<reference evidence="5" key="1">
    <citation type="submission" date="2003-08" db="EMBL/GenBank/DDBJ databases">
        <authorList>
            <person name="Birren B."/>
            <person name="Nusbaum C."/>
            <person name="Abebe A."/>
            <person name="Abouelleil A."/>
            <person name="Adekoya E."/>
            <person name="Ait-zahra M."/>
            <person name="Allen N."/>
            <person name="Allen T."/>
            <person name="An P."/>
            <person name="Anderson M."/>
            <person name="Anderson S."/>
            <person name="Arachchi H."/>
            <person name="Armbruster J."/>
            <person name="Bachantsang P."/>
            <person name="Baldwin J."/>
            <person name="Barry A."/>
            <person name="Bayul T."/>
            <person name="Blitshsteyn B."/>
            <person name="Bloom T."/>
            <person name="Blye J."/>
            <person name="Boguslavskiy L."/>
            <person name="Borowsky M."/>
            <person name="Boukhgalter B."/>
            <person name="Brunache A."/>
            <person name="Butler J."/>
            <person name="Calixte N."/>
            <person name="Calvo S."/>
            <person name="Camarata J."/>
            <person name="Campo K."/>
            <person name="Chang J."/>
            <person name="Cheshatsang Y."/>
            <person name="Citroen M."/>
            <person name="Collymore A."/>
            <person name="Considine T."/>
            <person name="Cook A."/>
            <person name="Cooke P."/>
            <person name="Corum B."/>
            <person name="Cuomo C."/>
            <person name="David R."/>
            <person name="Dawoe T."/>
            <person name="Degray S."/>
            <person name="Dodge S."/>
            <person name="Dooley K."/>
            <person name="Dorje P."/>
            <person name="Dorjee K."/>
            <person name="Dorris L."/>
            <person name="Duffey N."/>
            <person name="Dupes A."/>
            <person name="Elkins T."/>
            <person name="Engels R."/>
            <person name="Erickson J."/>
            <person name="Farina A."/>
            <person name="Faro S."/>
            <person name="Ferreira P."/>
            <person name="Fischer H."/>
            <person name="Fitzgerald M."/>
            <person name="Foley K."/>
            <person name="Gage D."/>
            <person name="Galagan J."/>
            <person name="Gearin G."/>
            <person name="Gnerre S."/>
            <person name="Gnirke A."/>
            <person name="Goyette A."/>
            <person name="Graham J."/>
            <person name="Grandbois E."/>
            <person name="Gyaltsen K."/>
            <person name="Hafez N."/>
            <person name="Hagopian D."/>
            <person name="Hagos B."/>
            <person name="Hall J."/>
            <person name="Hatcher B."/>
            <person name="Heller A."/>
            <person name="Higgins H."/>
            <person name="Honan T."/>
            <person name="Horn A."/>
            <person name="Houde N."/>
            <person name="Hughes L."/>
            <person name="Hulme W."/>
            <person name="Husby E."/>
            <person name="Iliev I."/>
            <person name="Jaffe D."/>
            <person name="Jones C."/>
            <person name="Kamal M."/>
            <person name="Kamat A."/>
            <person name="Kamvysselis M."/>
            <person name="Karlsson E."/>
            <person name="Kells C."/>
            <person name="Kieu A."/>
            <person name="Kisner P."/>
            <person name="Kodira C."/>
            <person name="Kulbokas E."/>
            <person name="Labutti K."/>
            <person name="Lama D."/>
            <person name="Landers T."/>
            <person name="Leger J."/>
            <person name="Levine S."/>
            <person name="Lewis D."/>
            <person name="Lewis T."/>
            <person name="Lindblad-toh K."/>
            <person name="Liu X."/>
            <person name="Lokyitsang T."/>
            <person name="Lokyitsang Y."/>
            <person name="Lucien O."/>
            <person name="Lui A."/>
            <person name="Ma L.J."/>
            <person name="Mabbitt R."/>
            <person name="Macdonald J."/>
            <person name="Maclean C."/>
            <person name="Major J."/>
            <person name="Manning J."/>
            <person name="Marabella R."/>
            <person name="Maru K."/>
            <person name="Matthews C."/>
            <person name="Mauceli E."/>
            <person name="Mccarthy M."/>
            <person name="Mcdonough S."/>
            <person name="Mcghee T."/>
            <person name="Meldrim J."/>
            <person name="Meneus L."/>
            <person name="Mesirov J."/>
            <person name="Mihalev A."/>
            <person name="Mihova T."/>
            <person name="Mikkelsen T."/>
            <person name="Mlenga V."/>
            <person name="Moru K."/>
            <person name="Mozes J."/>
            <person name="Mulrain L."/>
            <person name="Munson G."/>
            <person name="Naylor J."/>
            <person name="Newes C."/>
            <person name="Nguyen C."/>
            <person name="Nguyen N."/>
            <person name="Nguyen T."/>
            <person name="Nicol R."/>
            <person name="Nielsen C."/>
            <person name="Nizzari M."/>
            <person name="Norbu C."/>
            <person name="Norbu N."/>
            <person name="O'donnell P."/>
            <person name="Okoawo O."/>
            <person name="O'leary S."/>
            <person name="Omotosho B."/>
            <person name="O'neill K."/>
            <person name="Osman S."/>
            <person name="Parker S."/>
            <person name="Perrin D."/>
            <person name="Phunkhang P."/>
            <person name="Piqani B."/>
            <person name="Purcell S."/>
            <person name="Rachupka T."/>
            <person name="Ramasamy U."/>
            <person name="Rameau R."/>
            <person name="Ray V."/>
            <person name="Raymond C."/>
            <person name="Retta R."/>
            <person name="Richardson S."/>
            <person name="Rise C."/>
            <person name="Rodriguez J."/>
            <person name="Rogers J."/>
            <person name="Rogov P."/>
            <person name="Rutman M."/>
            <person name="Schupbach R."/>
            <person name="Seaman C."/>
            <person name="Settipalli S."/>
            <person name="Sharpe T."/>
            <person name="Sheridan J."/>
            <person name="Sherpa N."/>
            <person name="Shi J."/>
            <person name="Smirnov S."/>
            <person name="Smith C."/>
            <person name="Sougnez C."/>
            <person name="Spencer B."/>
            <person name="Stalker J."/>
            <person name="Stange-thomann N."/>
            <person name="Stavropoulos S."/>
            <person name="Stetson K."/>
            <person name="Stone C."/>
            <person name="Stone S."/>
            <person name="Stubbs M."/>
            <person name="Talamas J."/>
            <person name="Tchuinga P."/>
            <person name="Tenzing P."/>
            <person name="Tesfaye S."/>
            <person name="Theodore J."/>
            <person name="Thoulutsang Y."/>
            <person name="Topham K."/>
            <person name="Towey S."/>
            <person name="Tsamla T."/>
            <person name="Tsomo N."/>
            <person name="Vallee D."/>
            <person name="Vassiliev H."/>
            <person name="Venkataraman V."/>
            <person name="Vinson J."/>
            <person name="Vo A."/>
            <person name="Wade C."/>
            <person name="Wang S."/>
            <person name="Wangchuk T."/>
            <person name="Wangdi T."/>
            <person name="Whittaker C."/>
            <person name="Wilkinson J."/>
            <person name="Wu Y."/>
            <person name="Wyman D."/>
            <person name="Yadav S."/>
            <person name="Yang S."/>
            <person name="Yang X."/>
            <person name="Yeager S."/>
            <person name="Yee E."/>
            <person name="Young G."/>
            <person name="Zainoun J."/>
            <person name="Zembeck L."/>
            <person name="Zimmer A."/>
            <person name="Zody M."/>
            <person name="Lander E."/>
        </authorList>
    </citation>
    <scope>NUCLEOTIDE SEQUENCE [LARGE SCALE GENOMIC DNA]</scope>
</reference>
<dbReference type="InterPro" id="IPR027417">
    <property type="entry name" value="P-loop_NTPase"/>
</dbReference>
<keyword evidence="5" id="KW-1185">Reference proteome</keyword>
<dbReference type="FunCoup" id="H2YA04">
    <property type="interactions" value="75"/>
</dbReference>
<proteinExistence type="inferred from homology"/>
<dbReference type="Gene3D" id="3.40.50.300">
    <property type="entry name" value="P-loop containing nucleotide triphosphate hydrolases"/>
    <property type="match status" value="1"/>
</dbReference>
<sequence>MFKAKILLVGPCQAGKSVLANFLGDQTDILKSKYRPTVGVRILEFETSTGNGSDVEIELWDCSGSENYETCWPAMAYQADGVIIVYDPSNKNPTPSVEAFYNYFVASKGLKDTQCMIFTNCKGQDMDKITSPIPSVTAVTTDLEKDHGSITDDFKDFLKKVLTKMSAVQEREELDIIN</sequence>
<reference evidence="4" key="2">
    <citation type="submission" date="2025-08" db="UniProtKB">
        <authorList>
            <consortium name="Ensembl"/>
        </authorList>
    </citation>
    <scope>IDENTIFICATION</scope>
</reference>
<dbReference type="STRING" id="51511.ENSCSAVP00000002152"/>
<dbReference type="Ensembl" id="ENSCSAVT00000002190.1">
    <property type="protein sequence ID" value="ENSCSAVP00000002152.1"/>
    <property type="gene ID" value="ENSCSAVG00000001267.1"/>
</dbReference>
<evidence type="ECO:0008006" key="6">
    <source>
        <dbReference type="Google" id="ProtNLM"/>
    </source>
</evidence>
<dbReference type="Pfam" id="PF00071">
    <property type="entry name" value="Ras"/>
    <property type="match status" value="1"/>
</dbReference>
<dbReference type="InterPro" id="IPR001806">
    <property type="entry name" value="Small_GTPase"/>
</dbReference>